<keyword evidence="1" id="KW-0472">Membrane</keyword>
<keyword evidence="1" id="KW-1133">Transmembrane helix</keyword>
<name>A0A1M7BS15_9BRAD</name>
<accession>A0A1M7BS15</accession>
<dbReference type="EMBL" id="LT670844">
    <property type="protein sequence ID" value="SHL57770.1"/>
    <property type="molecule type" value="Genomic_DNA"/>
</dbReference>
<dbReference type="Proteomes" id="UP000189935">
    <property type="component" value="Chromosome I"/>
</dbReference>
<evidence type="ECO:0000313" key="2">
    <source>
        <dbReference type="EMBL" id="SHL57770.1"/>
    </source>
</evidence>
<sequence>MWWINFLGFSAALSVLVSFCMTTIVALRTFALLSNVLFIVYGLLAHIYPVFFLHMVLLPVNLFKLFRWCRYGNGFGRGEYDNAASGSG</sequence>
<feature type="transmembrane region" description="Helical" evidence="1">
    <location>
        <begin position="36"/>
        <end position="60"/>
    </location>
</feature>
<proteinExistence type="predicted"/>
<evidence type="ECO:0000313" key="3">
    <source>
        <dbReference type="Proteomes" id="UP000189935"/>
    </source>
</evidence>
<keyword evidence="1" id="KW-0812">Transmembrane</keyword>
<evidence type="ECO:0000256" key="1">
    <source>
        <dbReference type="SAM" id="Phobius"/>
    </source>
</evidence>
<protein>
    <submittedName>
        <fullName evidence="2">Uncharacterized protein</fullName>
    </submittedName>
</protein>
<reference evidence="2 3" key="1">
    <citation type="submission" date="2016-11" db="EMBL/GenBank/DDBJ databases">
        <authorList>
            <person name="Jaros S."/>
            <person name="Januszkiewicz K."/>
            <person name="Wedrychowicz H."/>
        </authorList>
    </citation>
    <scope>NUCLEOTIDE SEQUENCE [LARGE SCALE GENOMIC DNA]</scope>
    <source>
        <strain evidence="2 3">GAS499</strain>
    </source>
</reference>
<organism evidence="2 3">
    <name type="scientific">Bradyrhizobium lablabi</name>
    <dbReference type="NCBI Taxonomy" id="722472"/>
    <lineage>
        <taxon>Bacteria</taxon>
        <taxon>Pseudomonadati</taxon>
        <taxon>Pseudomonadota</taxon>
        <taxon>Alphaproteobacteria</taxon>
        <taxon>Hyphomicrobiales</taxon>
        <taxon>Nitrobacteraceae</taxon>
        <taxon>Bradyrhizobium</taxon>
    </lineage>
</organism>
<gene>
    <name evidence="2" type="ORF">SAMN05444159_6263</name>
</gene>
<dbReference type="AlphaFoldDB" id="A0A1M7BS15"/>